<reference evidence="2 3" key="1">
    <citation type="submission" date="2019-01" db="EMBL/GenBank/DDBJ databases">
        <authorList>
            <person name="Chen W.-M."/>
        </authorList>
    </citation>
    <scope>NUCLEOTIDE SEQUENCE [LARGE SCALE GENOMIC DNA]</scope>
    <source>
        <strain evidence="2 3">ICH-3</strain>
    </source>
</reference>
<dbReference type="AlphaFoldDB" id="A0A437JTZ6"/>
<organism evidence="2 3">
    <name type="scientific">Rubrivivax albus</name>
    <dbReference type="NCBI Taxonomy" id="2499835"/>
    <lineage>
        <taxon>Bacteria</taxon>
        <taxon>Pseudomonadati</taxon>
        <taxon>Pseudomonadota</taxon>
        <taxon>Betaproteobacteria</taxon>
        <taxon>Burkholderiales</taxon>
        <taxon>Sphaerotilaceae</taxon>
        <taxon>Rubrivivax</taxon>
    </lineage>
</organism>
<accession>A0A437JTZ6</accession>
<evidence type="ECO:0000259" key="1">
    <source>
        <dbReference type="Pfam" id="PF02036"/>
    </source>
</evidence>
<dbReference type="Proteomes" id="UP000288178">
    <property type="component" value="Unassembled WGS sequence"/>
</dbReference>
<name>A0A437JTZ6_9BURK</name>
<protein>
    <submittedName>
        <fullName evidence="2">Sterol-binding protein</fullName>
    </submittedName>
</protein>
<evidence type="ECO:0000313" key="3">
    <source>
        <dbReference type="Proteomes" id="UP000288178"/>
    </source>
</evidence>
<gene>
    <name evidence="2" type="ORF">ENE75_16260</name>
</gene>
<dbReference type="EMBL" id="SACT01000005">
    <property type="protein sequence ID" value="RVT50548.1"/>
    <property type="molecule type" value="Genomic_DNA"/>
</dbReference>
<comment type="caution">
    <text evidence="2">The sequence shown here is derived from an EMBL/GenBank/DDBJ whole genome shotgun (WGS) entry which is preliminary data.</text>
</comment>
<evidence type="ECO:0000313" key="2">
    <source>
        <dbReference type="EMBL" id="RVT50548.1"/>
    </source>
</evidence>
<sequence>MISIRRPPRWLSARVAAVAAHLDRLAPPPPLLARAIAKLAGGITQLPSAPPSALVAAAINGALWPRFPPELRDGLAGRVVALEITDLGVRVRLCAGPWGFSAAGEQAVAALRIASRTSGWWRLARGLDDPDRLFFDRVLMMEGDTELGLLLKNSLDALGPLWPVTRAQEQR</sequence>
<feature type="domain" description="SCP2" evidence="1">
    <location>
        <begin position="70"/>
        <end position="155"/>
    </location>
</feature>
<keyword evidence="3" id="KW-1185">Reference proteome</keyword>
<dbReference type="Pfam" id="PF02036">
    <property type="entry name" value="SCP2"/>
    <property type="match status" value="1"/>
</dbReference>
<dbReference type="InterPro" id="IPR036527">
    <property type="entry name" value="SCP2_sterol-bd_dom_sf"/>
</dbReference>
<dbReference type="InterPro" id="IPR003033">
    <property type="entry name" value="SCP2_sterol-bd_dom"/>
</dbReference>
<dbReference type="SUPFAM" id="SSF55718">
    <property type="entry name" value="SCP-like"/>
    <property type="match status" value="1"/>
</dbReference>
<proteinExistence type="predicted"/>
<dbReference type="OrthoDB" id="5292463at2"/>